<sequence>MKRKLLIAAGSTAAALAIAYLGGSWYAGQSIQATMKKQHDWIASLPYFIVKNHSYTPGWFSSTESTTLQLDPGMYAFLIEREGQQLPKLEFTFINHIQHGPLPLLGRFNPTPYKAVVTTEIKYSPETEKLLKQFFGDKAPIEIENRIAFNDDGVMKIRIPDFDYSEAVSGFKAKWGGLDATLDYGGDFNRVKFEAAAPLLESQAKNVFEASLKDVKVVFDNSRGKTGVMLGTSSASVGAFDLKLLEGAPMQLRLEQLTYAGLIKENGDFIDATADIGLQKLVLDEQPYGPAILQTEATHLHGPTLAKVADSFTALQKKQLPREKFTEEVMKLAQTEGMPLLTHDPHLAIRKLEVKMPDGALRFAGGVGLKGFKPEDLNNGVQFFQRLEASADFAVPRKAAQTIAIWQFRAMLGSLNSEANQDDIDFLATQFVEGQIAKLTEQKLLLEDKGVLSAKATLSGGSFVLNGVRVPMPWQEGGQPQE</sequence>
<evidence type="ECO:0000313" key="2">
    <source>
        <dbReference type="Proteomes" id="UP000604481"/>
    </source>
</evidence>
<accession>A0A8J7K2I0</accession>
<name>A0A8J7K2I0_9NEIS</name>
<dbReference type="AlphaFoldDB" id="A0A8J7K2I0"/>
<organism evidence="1 2">
    <name type="scientific">Chitinilyticum piscinae</name>
    <dbReference type="NCBI Taxonomy" id="2866724"/>
    <lineage>
        <taxon>Bacteria</taxon>
        <taxon>Pseudomonadati</taxon>
        <taxon>Pseudomonadota</taxon>
        <taxon>Betaproteobacteria</taxon>
        <taxon>Neisseriales</taxon>
        <taxon>Chitinibacteraceae</taxon>
        <taxon>Chitinilyticum</taxon>
    </lineage>
</organism>
<protein>
    <submittedName>
        <fullName evidence="1">YdgA family protein</fullName>
    </submittedName>
</protein>
<evidence type="ECO:0000313" key="1">
    <source>
        <dbReference type="EMBL" id="MBE9610057.1"/>
    </source>
</evidence>
<dbReference type="Pfam" id="PF06097">
    <property type="entry name" value="DUF945"/>
    <property type="match status" value="1"/>
</dbReference>
<gene>
    <name evidence="1" type="ORF">INR99_11970</name>
</gene>
<dbReference type="EMBL" id="JADFUA010000006">
    <property type="protein sequence ID" value="MBE9610057.1"/>
    <property type="molecule type" value="Genomic_DNA"/>
</dbReference>
<dbReference type="InterPro" id="IPR010352">
    <property type="entry name" value="DUF945"/>
</dbReference>
<keyword evidence="2" id="KW-1185">Reference proteome</keyword>
<reference evidence="1 2" key="1">
    <citation type="submission" date="2020-10" db="EMBL/GenBank/DDBJ databases">
        <title>The genome sequence of Chitinilyticum litopenaei 4Y14.</title>
        <authorList>
            <person name="Liu Y."/>
        </authorList>
    </citation>
    <scope>NUCLEOTIDE SEQUENCE [LARGE SCALE GENOMIC DNA]</scope>
    <source>
        <strain evidence="1 2">4Y14</strain>
    </source>
</reference>
<proteinExistence type="predicted"/>
<dbReference type="Proteomes" id="UP000604481">
    <property type="component" value="Unassembled WGS sequence"/>
</dbReference>
<comment type="caution">
    <text evidence="1">The sequence shown here is derived from an EMBL/GenBank/DDBJ whole genome shotgun (WGS) entry which is preliminary data.</text>
</comment>
<dbReference type="RefSeq" id="WP_194116571.1">
    <property type="nucleotide sequence ID" value="NZ_JADFUA010000006.1"/>
</dbReference>